<reference evidence="1" key="1">
    <citation type="submission" date="2023-01" db="EMBL/GenBank/DDBJ databases">
        <authorList>
            <person name="Van Ghelder C."/>
            <person name="Rancurel C."/>
        </authorList>
    </citation>
    <scope>NUCLEOTIDE SEQUENCE</scope>
    <source>
        <strain evidence="1">CNCM I-4278</strain>
    </source>
</reference>
<dbReference type="EMBL" id="CAOQHR010000003">
    <property type="protein sequence ID" value="CAI6331453.1"/>
    <property type="molecule type" value="Genomic_DNA"/>
</dbReference>
<sequence>MVHGSDNLVFPAERMAIREFGCKALENLRAICYLFVEIVVWDLFASLNASSFRDDALVAILESLNWLVASKFAIEMNIAIPGSVLAHWDI</sequence>
<keyword evidence="2" id="KW-1185">Reference proteome</keyword>
<accession>A0A9W4U9C0</accession>
<organism evidence="1 2">
    <name type="scientific">Periconia digitata</name>
    <dbReference type="NCBI Taxonomy" id="1303443"/>
    <lineage>
        <taxon>Eukaryota</taxon>
        <taxon>Fungi</taxon>
        <taxon>Dikarya</taxon>
        <taxon>Ascomycota</taxon>
        <taxon>Pezizomycotina</taxon>
        <taxon>Dothideomycetes</taxon>
        <taxon>Pleosporomycetidae</taxon>
        <taxon>Pleosporales</taxon>
        <taxon>Massarineae</taxon>
        <taxon>Periconiaceae</taxon>
        <taxon>Periconia</taxon>
    </lineage>
</organism>
<gene>
    <name evidence="1" type="ORF">PDIGIT_LOCUS4478</name>
</gene>
<dbReference type="AlphaFoldDB" id="A0A9W4U9C0"/>
<protein>
    <submittedName>
        <fullName evidence="1">Uncharacterized protein</fullName>
    </submittedName>
</protein>
<name>A0A9W4U9C0_9PLEO</name>
<dbReference type="OrthoDB" id="4757095at2759"/>
<dbReference type="Proteomes" id="UP001152607">
    <property type="component" value="Unassembled WGS sequence"/>
</dbReference>
<comment type="caution">
    <text evidence="1">The sequence shown here is derived from an EMBL/GenBank/DDBJ whole genome shotgun (WGS) entry which is preliminary data.</text>
</comment>
<evidence type="ECO:0000313" key="2">
    <source>
        <dbReference type="Proteomes" id="UP001152607"/>
    </source>
</evidence>
<proteinExistence type="predicted"/>
<evidence type="ECO:0000313" key="1">
    <source>
        <dbReference type="EMBL" id="CAI6331453.1"/>
    </source>
</evidence>